<accession>A0A2G9UX39</accession>
<dbReference type="EMBL" id="KZ352705">
    <property type="protein sequence ID" value="PIO62014.1"/>
    <property type="molecule type" value="Genomic_DNA"/>
</dbReference>
<dbReference type="InterPro" id="IPR012920">
    <property type="entry name" value="rRNA_MeTfrase_SPB1-like_C"/>
</dbReference>
<evidence type="ECO:0000256" key="1">
    <source>
        <dbReference type="SAM" id="MobiDB-lite"/>
    </source>
</evidence>
<dbReference type="EMBL" id="KZ345221">
    <property type="protein sequence ID" value="PIO74801.1"/>
    <property type="molecule type" value="Genomic_DNA"/>
</dbReference>
<name>A0A2G9UX39_TELCI</name>
<dbReference type="GO" id="GO:0005634">
    <property type="term" value="C:nucleus"/>
    <property type="evidence" value="ECO:0007669"/>
    <property type="project" value="InterPro"/>
</dbReference>
<dbReference type="GO" id="GO:0008168">
    <property type="term" value="F:methyltransferase activity"/>
    <property type="evidence" value="ECO:0007669"/>
    <property type="project" value="InterPro"/>
</dbReference>
<organism evidence="4 5">
    <name type="scientific">Teladorsagia circumcincta</name>
    <name type="common">Brown stomach worm</name>
    <name type="synonym">Ostertagia circumcincta</name>
    <dbReference type="NCBI Taxonomy" id="45464"/>
    <lineage>
        <taxon>Eukaryota</taxon>
        <taxon>Metazoa</taxon>
        <taxon>Ecdysozoa</taxon>
        <taxon>Nematoda</taxon>
        <taxon>Chromadorea</taxon>
        <taxon>Rhabditida</taxon>
        <taxon>Rhabditina</taxon>
        <taxon>Rhabditomorpha</taxon>
        <taxon>Strongyloidea</taxon>
        <taxon>Trichostrongylidae</taxon>
        <taxon>Teladorsagia</taxon>
    </lineage>
</organism>
<dbReference type="AlphaFoldDB" id="A0A2G9UX39"/>
<evidence type="ECO:0000259" key="2">
    <source>
        <dbReference type="Pfam" id="PF07780"/>
    </source>
</evidence>
<protein>
    <recommendedName>
        <fullName evidence="2">Ribosomal RNA methyltransferase SPB1-like C-terminal domain-containing protein</fullName>
    </recommendedName>
</protein>
<evidence type="ECO:0000313" key="3">
    <source>
        <dbReference type="EMBL" id="PIO62014.1"/>
    </source>
</evidence>
<dbReference type="Proteomes" id="UP000230423">
    <property type="component" value="Unassembled WGS sequence"/>
</dbReference>
<keyword evidence="5" id="KW-1185">Reference proteome</keyword>
<dbReference type="Pfam" id="PF07780">
    <property type="entry name" value="Spb1_C"/>
    <property type="match status" value="1"/>
</dbReference>
<proteinExistence type="predicted"/>
<feature type="compositionally biased region" description="Basic residues" evidence="1">
    <location>
        <begin position="58"/>
        <end position="72"/>
    </location>
</feature>
<sequence>MKKIYAAAHRKDHKKTELVVMTKGKKGKISRPNGRYKLVDSRMKKDLRAMKSKDKTKGRGKKSRPGRGRGRH</sequence>
<evidence type="ECO:0000313" key="5">
    <source>
        <dbReference type="Proteomes" id="UP000230423"/>
    </source>
</evidence>
<feature type="compositionally biased region" description="Basic and acidic residues" evidence="1">
    <location>
        <begin position="42"/>
        <end position="57"/>
    </location>
</feature>
<evidence type="ECO:0000313" key="4">
    <source>
        <dbReference type="EMBL" id="PIO74801.1"/>
    </source>
</evidence>
<dbReference type="OrthoDB" id="2449035at2759"/>
<reference evidence="4 5" key="1">
    <citation type="submission" date="2015-09" db="EMBL/GenBank/DDBJ databases">
        <title>Draft genome of the parasitic nematode Teladorsagia circumcincta isolate WARC Sus (inbred).</title>
        <authorList>
            <person name="Mitreva M."/>
        </authorList>
    </citation>
    <scope>NUCLEOTIDE SEQUENCE [LARGE SCALE GENOMIC DNA]</scope>
    <source>
        <strain evidence="4 5">S</strain>
    </source>
</reference>
<gene>
    <name evidence="4" type="ORF">TELCIR_03186</name>
    <name evidence="3" type="ORF">TELCIR_16447</name>
</gene>
<dbReference type="GO" id="GO:0006364">
    <property type="term" value="P:rRNA processing"/>
    <property type="evidence" value="ECO:0007669"/>
    <property type="project" value="InterPro"/>
</dbReference>
<feature type="region of interest" description="Disordered" evidence="1">
    <location>
        <begin position="42"/>
        <end position="72"/>
    </location>
</feature>
<feature type="domain" description="Ribosomal RNA methyltransferase SPB1-like C-terminal" evidence="2">
    <location>
        <begin position="1"/>
        <end position="55"/>
    </location>
</feature>